<dbReference type="PANTHER" id="PTHR28526">
    <property type="entry name" value="ANAPHASE-PROMOTING COMPLEX SUBUNIT 13"/>
    <property type="match status" value="1"/>
</dbReference>
<keyword evidence="3" id="KW-0498">Mitosis</keyword>
<organism evidence="7 8">
    <name type="scientific">Diaporthe helianthi</name>
    <dbReference type="NCBI Taxonomy" id="158607"/>
    <lineage>
        <taxon>Eukaryota</taxon>
        <taxon>Fungi</taxon>
        <taxon>Dikarya</taxon>
        <taxon>Ascomycota</taxon>
        <taxon>Pezizomycotina</taxon>
        <taxon>Sordariomycetes</taxon>
        <taxon>Sordariomycetidae</taxon>
        <taxon>Diaporthales</taxon>
        <taxon>Diaporthaceae</taxon>
        <taxon>Diaporthe</taxon>
    </lineage>
</organism>
<dbReference type="InterPro" id="IPR008401">
    <property type="entry name" value="Apc13"/>
</dbReference>
<dbReference type="Proteomes" id="UP000094444">
    <property type="component" value="Unassembled WGS sequence"/>
</dbReference>
<keyword evidence="2" id="KW-0132">Cell division</keyword>
<sequence length="188" mass="20295">MATRITGGVGPQQQPQQIHQQQQQQQQPPQNRPHQRHAALGQNWPSQIGSTREIDERIGRVPTSAMNKDAHFTSLHLHRPRDADLLEAFAKDRLPADDIYVPAHHQPVNPEDEDDVVPDQHAAFGIQKATALRREPAWRDFGLAELMAKGPDPGAWGKGGAKGKFGSGGPGGSGGAASGKKGGSRLPR</sequence>
<dbReference type="PANTHER" id="PTHR28526:SF1">
    <property type="entry name" value="ANAPHASE-PROMOTING COMPLEX SUBUNIT 13"/>
    <property type="match status" value="1"/>
</dbReference>
<evidence type="ECO:0000256" key="2">
    <source>
        <dbReference type="ARBA" id="ARBA00022618"/>
    </source>
</evidence>
<evidence type="ECO:0000256" key="1">
    <source>
        <dbReference type="ARBA" id="ARBA00006940"/>
    </source>
</evidence>
<proteinExistence type="inferred from homology"/>
<dbReference type="GO" id="GO:0051301">
    <property type="term" value="P:cell division"/>
    <property type="evidence" value="ECO:0007669"/>
    <property type="project" value="UniProtKB-KW"/>
</dbReference>
<dbReference type="EMBL" id="MAVT02004720">
    <property type="protein sequence ID" value="POS68511.1"/>
    <property type="molecule type" value="Genomic_DNA"/>
</dbReference>
<dbReference type="InParanoid" id="A0A2P5HE37"/>
<evidence type="ECO:0000256" key="3">
    <source>
        <dbReference type="ARBA" id="ARBA00022776"/>
    </source>
</evidence>
<reference evidence="7" key="1">
    <citation type="submission" date="2017-09" db="EMBL/GenBank/DDBJ databases">
        <title>Polyketide synthases of a Diaporthe helianthi virulent isolate.</title>
        <authorList>
            <person name="Baroncelli R."/>
        </authorList>
    </citation>
    <scope>NUCLEOTIDE SEQUENCE [LARGE SCALE GENOMIC DNA]</scope>
    <source>
        <strain evidence="7">7/96</strain>
    </source>
</reference>
<name>A0A2P5HE37_DIAHE</name>
<keyword evidence="5" id="KW-0131">Cell cycle</keyword>
<evidence type="ECO:0000313" key="8">
    <source>
        <dbReference type="Proteomes" id="UP000094444"/>
    </source>
</evidence>
<dbReference type="AlphaFoldDB" id="A0A2P5HE37"/>
<keyword evidence="4" id="KW-0833">Ubl conjugation pathway</keyword>
<comment type="caution">
    <text evidence="7">The sequence shown here is derived from an EMBL/GenBank/DDBJ whole genome shotgun (WGS) entry which is preliminary data.</text>
</comment>
<accession>A0A2P5HE37</accession>
<keyword evidence="8" id="KW-1185">Reference proteome</keyword>
<feature type="region of interest" description="Disordered" evidence="6">
    <location>
        <begin position="1"/>
        <end position="65"/>
    </location>
</feature>
<dbReference type="GO" id="GO:0005680">
    <property type="term" value="C:anaphase-promoting complex"/>
    <property type="evidence" value="ECO:0007669"/>
    <property type="project" value="InterPro"/>
</dbReference>
<evidence type="ECO:0000256" key="4">
    <source>
        <dbReference type="ARBA" id="ARBA00022786"/>
    </source>
</evidence>
<protein>
    <submittedName>
        <fullName evidence="7">Uncharacterized protein</fullName>
    </submittedName>
</protein>
<comment type="similarity">
    <text evidence="1">Belongs to the APC13 family.</text>
</comment>
<feature type="compositionally biased region" description="Low complexity" evidence="6">
    <location>
        <begin position="11"/>
        <end position="29"/>
    </location>
</feature>
<evidence type="ECO:0000256" key="5">
    <source>
        <dbReference type="ARBA" id="ARBA00023306"/>
    </source>
</evidence>
<evidence type="ECO:0000313" key="7">
    <source>
        <dbReference type="EMBL" id="POS68511.1"/>
    </source>
</evidence>
<evidence type="ECO:0000256" key="6">
    <source>
        <dbReference type="SAM" id="MobiDB-lite"/>
    </source>
</evidence>
<dbReference type="Pfam" id="PF05839">
    <property type="entry name" value="Apc13p"/>
    <property type="match status" value="1"/>
</dbReference>
<dbReference type="STRING" id="158607.A0A2P5HE37"/>
<gene>
    <name evidence="7" type="ORF">DHEL01_v213094</name>
</gene>
<dbReference type="OrthoDB" id="2351920at2759"/>
<feature type="region of interest" description="Disordered" evidence="6">
    <location>
        <begin position="148"/>
        <end position="188"/>
    </location>
</feature>
<feature type="compositionally biased region" description="Gly residues" evidence="6">
    <location>
        <begin position="156"/>
        <end position="181"/>
    </location>
</feature>